<dbReference type="Proteomes" id="UP000255087">
    <property type="component" value="Unassembled WGS sequence"/>
</dbReference>
<accession>A0A380Q3A1</accession>
<sequence>MFLCHSVFAYCPDENLQVTFQGKLVEHIYPGPPNWESIKGGDEAVKNDFLQLEAPFECDIATDEESVSDVQLIFLRDAKTSSKEAQNWLNKNVIVTGKTMYAQTGWHYTTVLLLVDEVKEIPTTLTSEQKKEMLVQFLQFQQALKEKKGAELKSYFVFPLTGDTGGLLQDSEPEQPGTLTEAVFERYAVKIIESLQPLSKIIVNPDDLTIKQYRVNALSAEEQKRHYFFDDKDGVFYYKENGQRHLVEGACDTVADGEFYDDSLTFHQGTAANKQIPGLSQNCDGASSFTFQLIDGKLRLMSSFTAG</sequence>
<evidence type="ECO:0000313" key="3">
    <source>
        <dbReference type="Proteomes" id="UP000255087"/>
    </source>
</evidence>
<organism evidence="2 3">
    <name type="scientific">Yersinia pseudotuberculosis</name>
    <dbReference type="NCBI Taxonomy" id="633"/>
    <lineage>
        <taxon>Bacteria</taxon>
        <taxon>Pseudomonadati</taxon>
        <taxon>Pseudomonadota</taxon>
        <taxon>Gammaproteobacteria</taxon>
        <taxon>Enterobacterales</taxon>
        <taxon>Yersiniaceae</taxon>
        <taxon>Yersinia</taxon>
    </lineage>
</organism>
<dbReference type="EMBL" id="UHJC01000001">
    <property type="protein sequence ID" value="SUP80304.1"/>
    <property type="molecule type" value="Genomic_DNA"/>
</dbReference>
<evidence type="ECO:0000259" key="1">
    <source>
        <dbReference type="Pfam" id="PF14485"/>
    </source>
</evidence>
<reference evidence="2 3" key="1">
    <citation type="submission" date="2018-06" db="EMBL/GenBank/DDBJ databases">
        <authorList>
            <consortium name="Pathogen Informatics"/>
            <person name="Doyle S."/>
        </authorList>
    </citation>
    <scope>NUCLEOTIDE SEQUENCE [LARGE SCALE GENOMIC DNA]</scope>
    <source>
        <strain evidence="2 3">NCTC8580</strain>
    </source>
</reference>
<dbReference type="AlphaFoldDB" id="A0A380Q3A1"/>
<name>A0A380Q3A1_YERPU</name>
<protein>
    <recommendedName>
        <fullName evidence="1">DUF4431 domain-containing protein</fullName>
    </recommendedName>
</protein>
<gene>
    <name evidence="2" type="ORF">NCTC8580_00355</name>
</gene>
<dbReference type="RefSeq" id="WP_181876413.1">
    <property type="nucleotide sequence ID" value="NZ_UHJC01000001.1"/>
</dbReference>
<proteinExistence type="predicted"/>
<evidence type="ECO:0000313" key="2">
    <source>
        <dbReference type="EMBL" id="SUP80304.1"/>
    </source>
</evidence>
<feature type="domain" description="DUF4431" evidence="1">
    <location>
        <begin position="70"/>
        <end position="118"/>
    </location>
</feature>
<dbReference type="InterPro" id="IPR027826">
    <property type="entry name" value="DUF4431"/>
</dbReference>
<dbReference type="Pfam" id="PF14485">
    <property type="entry name" value="DUF4431"/>
    <property type="match status" value="1"/>
</dbReference>